<keyword evidence="1" id="KW-1133">Transmembrane helix</keyword>
<accession>A0A7S2DY46</accession>
<keyword evidence="1" id="KW-0472">Membrane</keyword>
<feature type="transmembrane region" description="Helical" evidence="1">
    <location>
        <begin position="152"/>
        <end position="172"/>
    </location>
</feature>
<name>A0A7S2DY46_9STRA</name>
<reference evidence="2" key="1">
    <citation type="submission" date="2021-01" db="EMBL/GenBank/DDBJ databases">
        <authorList>
            <person name="Corre E."/>
            <person name="Pelletier E."/>
            <person name="Niang G."/>
            <person name="Scheremetjew M."/>
            <person name="Finn R."/>
            <person name="Kale V."/>
            <person name="Holt S."/>
            <person name="Cochrane G."/>
            <person name="Meng A."/>
            <person name="Brown T."/>
            <person name="Cohen L."/>
        </authorList>
    </citation>
    <scope>NUCLEOTIDE SEQUENCE</scope>
    <source>
        <strain evidence="2">CCMP826</strain>
    </source>
</reference>
<feature type="transmembrane region" description="Helical" evidence="1">
    <location>
        <begin position="61"/>
        <end position="82"/>
    </location>
</feature>
<keyword evidence="1" id="KW-0812">Transmembrane</keyword>
<dbReference type="AlphaFoldDB" id="A0A7S2DY46"/>
<sequence length="188" mass="21037">MTESTAKGEEPPPPLVHDSLKKIPLNIRFALTGTLSNAIFLTGYNTTLHQLSGSHTNLPDAYIYSIFYLFFIPISHLLQCLFVWGWPNPYLPSLLSNAPIGLTAMALGTVLTGYLDQIEFNEVMEDFLRDHFAMLAAEDQGGKEEEDETTNYVSYVVMIATGLWGYVLSVLVNTPKTTTKKEEKEKEL</sequence>
<feature type="transmembrane region" description="Helical" evidence="1">
    <location>
        <begin position="94"/>
        <end position="115"/>
    </location>
</feature>
<protein>
    <submittedName>
        <fullName evidence="2">Uncharacterized protein</fullName>
    </submittedName>
</protein>
<organism evidence="2">
    <name type="scientific">Helicotheca tamesis</name>
    <dbReference type="NCBI Taxonomy" id="374047"/>
    <lineage>
        <taxon>Eukaryota</taxon>
        <taxon>Sar</taxon>
        <taxon>Stramenopiles</taxon>
        <taxon>Ochrophyta</taxon>
        <taxon>Bacillariophyta</taxon>
        <taxon>Mediophyceae</taxon>
        <taxon>Lithodesmiophycidae</taxon>
        <taxon>Lithodesmiales</taxon>
        <taxon>Lithodesmiaceae</taxon>
        <taxon>Helicotheca</taxon>
    </lineage>
</organism>
<evidence type="ECO:0000256" key="1">
    <source>
        <dbReference type="SAM" id="Phobius"/>
    </source>
</evidence>
<evidence type="ECO:0000313" key="2">
    <source>
        <dbReference type="EMBL" id="CAD9467564.1"/>
    </source>
</evidence>
<dbReference type="EMBL" id="HBGV01000866">
    <property type="protein sequence ID" value="CAD9467564.1"/>
    <property type="molecule type" value="Transcribed_RNA"/>
</dbReference>
<gene>
    <name evidence="2" type="ORF">HTAM1171_LOCUS546</name>
</gene>
<proteinExistence type="predicted"/>